<dbReference type="PANTHER" id="PTHR12919">
    <property type="entry name" value="30S RIBOSOMAL PROTEIN S16"/>
    <property type="match status" value="1"/>
</dbReference>
<reference evidence="5 6" key="1">
    <citation type="journal article" date="2018" name="Mol. Biol. Evol.">
        <title>Broad Genomic Sampling Reveals a Smut Pathogenic Ancestry of the Fungal Clade Ustilaginomycotina.</title>
        <authorList>
            <person name="Kijpornyongpan T."/>
            <person name="Mondo S.J."/>
            <person name="Barry K."/>
            <person name="Sandor L."/>
            <person name="Lee J."/>
            <person name="Lipzen A."/>
            <person name="Pangilinan J."/>
            <person name="LaButti K."/>
            <person name="Hainaut M."/>
            <person name="Henrissat B."/>
            <person name="Grigoriev I.V."/>
            <person name="Spatafora J.W."/>
            <person name="Aime M.C."/>
        </authorList>
    </citation>
    <scope>NUCLEOTIDE SEQUENCE [LARGE SCALE GENOMIC DNA]</scope>
    <source>
        <strain evidence="5 6">MCA 4186</strain>
    </source>
</reference>
<dbReference type="InterPro" id="IPR000307">
    <property type="entry name" value="Ribosomal_bS16"/>
</dbReference>
<gene>
    <name evidence="5" type="ORF">FA09DRAFT_328315</name>
</gene>
<dbReference type="PANTHER" id="PTHR12919:SF20">
    <property type="entry name" value="SMALL RIBOSOMAL SUBUNIT PROTEIN BS16M"/>
    <property type="match status" value="1"/>
</dbReference>
<dbReference type="AlphaFoldDB" id="A0A316ZH04"/>
<dbReference type="EMBL" id="KZ819286">
    <property type="protein sequence ID" value="PWO00213.1"/>
    <property type="molecule type" value="Genomic_DNA"/>
</dbReference>
<feature type="region of interest" description="Disordered" evidence="4">
    <location>
        <begin position="161"/>
        <end position="206"/>
    </location>
</feature>
<dbReference type="STRING" id="58919.A0A316ZH04"/>
<dbReference type="InterPro" id="IPR023803">
    <property type="entry name" value="Ribosomal_bS16_dom_sf"/>
</dbReference>
<dbReference type="RefSeq" id="XP_025600491.1">
    <property type="nucleotide sequence ID" value="XM_025741723.1"/>
</dbReference>
<dbReference type="GO" id="GO:0005763">
    <property type="term" value="C:mitochondrial small ribosomal subunit"/>
    <property type="evidence" value="ECO:0007669"/>
    <property type="project" value="TreeGrafter"/>
</dbReference>
<keyword evidence="3" id="KW-0687">Ribonucleoprotein</keyword>
<comment type="similarity">
    <text evidence="1">Belongs to the bacterial ribosomal protein bS16 family.</text>
</comment>
<dbReference type="GeneID" id="37269267"/>
<organism evidence="5 6">
    <name type="scientific">Tilletiopsis washingtonensis</name>
    <dbReference type="NCBI Taxonomy" id="58919"/>
    <lineage>
        <taxon>Eukaryota</taxon>
        <taxon>Fungi</taxon>
        <taxon>Dikarya</taxon>
        <taxon>Basidiomycota</taxon>
        <taxon>Ustilaginomycotina</taxon>
        <taxon>Exobasidiomycetes</taxon>
        <taxon>Entylomatales</taxon>
        <taxon>Entylomatales incertae sedis</taxon>
        <taxon>Tilletiopsis</taxon>
    </lineage>
</organism>
<dbReference type="GO" id="GO:0032543">
    <property type="term" value="P:mitochondrial translation"/>
    <property type="evidence" value="ECO:0007669"/>
    <property type="project" value="TreeGrafter"/>
</dbReference>
<dbReference type="InterPro" id="IPR020592">
    <property type="entry name" value="Ribosomal_bS16_CS"/>
</dbReference>
<evidence type="ECO:0000256" key="1">
    <source>
        <dbReference type="ARBA" id="ARBA00006668"/>
    </source>
</evidence>
<name>A0A316ZH04_9BASI</name>
<sequence>MPVRLRLARHGARNAPFYHLVAIRDSAPRDARPIEKLGEYDPVPRLRSALGASASSSSAASSSSSHARGADGVFTSGLPRPEQLVKEKRIEWNSERIRYWLGVGAQPSKPVARLLDRAGLIPPGKYFKGMQGPAPGAPEGADAAGVGSQTVGVLRAAGVAPSAAATPLPGSAAAARGAGEGAARSSSPRTEARRVGRGEETHSQAA</sequence>
<evidence type="ECO:0000256" key="2">
    <source>
        <dbReference type="ARBA" id="ARBA00022980"/>
    </source>
</evidence>
<dbReference type="GO" id="GO:0003735">
    <property type="term" value="F:structural constituent of ribosome"/>
    <property type="evidence" value="ECO:0007669"/>
    <property type="project" value="InterPro"/>
</dbReference>
<evidence type="ECO:0000313" key="5">
    <source>
        <dbReference type="EMBL" id="PWO00213.1"/>
    </source>
</evidence>
<feature type="compositionally biased region" description="Basic and acidic residues" evidence="4">
    <location>
        <begin position="190"/>
        <end position="206"/>
    </location>
</feature>
<dbReference type="OrthoDB" id="407221at2759"/>
<dbReference type="HAMAP" id="MF_00385">
    <property type="entry name" value="Ribosomal_bS16"/>
    <property type="match status" value="1"/>
</dbReference>
<protein>
    <submittedName>
        <fullName evidence="5">Ribosomal protein S16</fullName>
    </submittedName>
</protein>
<dbReference type="Proteomes" id="UP000245946">
    <property type="component" value="Unassembled WGS sequence"/>
</dbReference>
<keyword evidence="2 5" id="KW-0689">Ribosomal protein</keyword>
<feature type="region of interest" description="Disordered" evidence="4">
    <location>
        <begin position="51"/>
        <end position="80"/>
    </location>
</feature>
<evidence type="ECO:0000256" key="3">
    <source>
        <dbReference type="ARBA" id="ARBA00023274"/>
    </source>
</evidence>
<dbReference type="Pfam" id="PF00886">
    <property type="entry name" value="Ribosomal_S16"/>
    <property type="match status" value="1"/>
</dbReference>
<accession>A0A316ZH04</accession>
<evidence type="ECO:0000256" key="4">
    <source>
        <dbReference type="SAM" id="MobiDB-lite"/>
    </source>
</evidence>
<evidence type="ECO:0000313" key="6">
    <source>
        <dbReference type="Proteomes" id="UP000245946"/>
    </source>
</evidence>
<feature type="compositionally biased region" description="Low complexity" evidence="4">
    <location>
        <begin position="51"/>
        <end position="67"/>
    </location>
</feature>
<proteinExistence type="inferred from homology"/>
<feature type="compositionally biased region" description="Low complexity" evidence="4">
    <location>
        <begin position="161"/>
        <end position="187"/>
    </location>
</feature>
<dbReference type="Gene3D" id="3.30.1320.10">
    <property type="match status" value="1"/>
</dbReference>
<dbReference type="PROSITE" id="PS00732">
    <property type="entry name" value="RIBOSOMAL_S16"/>
    <property type="match status" value="1"/>
</dbReference>
<dbReference type="NCBIfam" id="TIGR00002">
    <property type="entry name" value="S16"/>
    <property type="match status" value="1"/>
</dbReference>
<keyword evidence="6" id="KW-1185">Reference proteome</keyword>
<dbReference type="SUPFAM" id="SSF54565">
    <property type="entry name" value="Ribosomal protein S16"/>
    <property type="match status" value="1"/>
</dbReference>